<dbReference type="SUPFAM" id="SSF51445">
    <property type="entry name" value="(Trans)glycosidases"/>
    <property type="match status" value="1"/>
</dbReference>
<keyword evidence="4" id="KW-0325">Glycoprotein</keyword>
<comment type="similarity">
    <text evidence="2">Belongs to the glycosyl hydrolase 13 family.</text>
</comment>
<evidence type="ECO:0000256" key="1">
    <source>
        <dbReference type="ARBA" id="ARBA00001657"/>
    </source>
</evidence>
<dbReference type="Gene3D" id="3.90.400.10">
    <property type="entry name" value="Oligo-1,6-glucosidase, Domain 2"/>
    <property type="match status" value="1"/>
</dbReference>
<comment type="caution">
    <text evidence="8">The sequence shown here is derived from an EMBL/GenBank/DDBJ whole genome shotgun (WGS) entry which is preliminary data.</text>
</comment>
<dbReference type="CDD" id="cd11328">
    <property type="entry name" value="AmyAc_maltase"/>
    <property type="match status" value="1"/>
</dbReference>
<sequence>MLSTMRFKIIAIILCFTLSVLGKSISEKQTDPDWWKHAVFYQIYPRSFKDSNNDGDGDLKGILQKLSHLKDAGVDALWMSPIMESPQVDQGYDISDYYTIDSIFGNMDDLKNLIHEVHELGLRVILDFVPNHTSDQHEWFKASENGTEEYKDYYVWVDGTPDKPPNNWLSNFRGSAWTWSEKRQQYYLHQFMEQQPDLNYRHPKVHEEMKNILRYYMDLGIDGFRIDAMLCAYEDEELRDEPRSYLPGVGPDESKYLLHIYTNHQPETYELLYEWRQFVDEYAEKHNVETKVLMTEASGTFNQTIYYYGHPDGSTLGAHFCFNFFLIENFNLNISNAYDIMRIVYNWVDDLPKIFIPNWVIGNHDNRRAATRYGPDDRDGWNMLAQLLPGIAVTYNGEEFGQEDGEVTYEQGQDPSARNRSIFEQVSRDFERTPLQWDNTTNAGFNEGAKTWLPVSKKYHELNLASQLDENELSHYNIYKTLVQKRQESPARIGTTDIWALSEDSFVLKRSYENKHIVLAFKLGWHNHTEEESILIPGISCENGTIALTNVGSNYTIGSSVNLQDLKLRPHESLVLDITC</sequence>
<dbReference type="EMBL" id="JABFTP020000001">
    <property type="protein sequence ID" value="KAL3267384.1"/>
    <property type="molecule type" value="Genomic_DNA"/>
</dbReference>
<evidence type="ECO:0000313" key="8">
    <source>
        <dbReference type="EMBL" id="KAL3267384.1"/>
    </source>
</evidence>
<keyword evidence="9" id="KW-1185">Reference proteome</keyword>
<comment type="catalytic activity">
    <reaction evidence="1">
        <text>Hydrolysis of terminal, non-reducing (1-&gt;4)-linked alpha-D-glucose residues with release of alpha-D-glucose.</text>
        <dbReference type="EC" id="3.2.1.20"/>
    </reaction>
</comment>
<dbReference type="SMART" id="SM00642">
    <property type="entry name" value="Aamy"/>
    <property type="match status" value="1"/>
</dbReference>
<dbReference type="AlphaFoldDB" id="A0ABD2MLX0"/>
<reference evidence="8 9" key="1">
    <citation type="journal article" date="2021" name="BMC Biol.">
        <title>Horizontally acquired antibacterial genes associated with adaptive radiation of ladybird beetles.</title>
        <authorList>
            <person name="Li H.S."/>
            <person name="Tang X.F."/>
            <person name="Huang Y.H."/>
            <person name="Xu Z.Y."/>
            <person name="Chen M.L."/>
            <person name="Du X.Y."/>
            <person name="Qiu B.Y."/>
            <person name="Chen P.T."/>
            <person name="Zhang W."/>
            <person name="Slipinski A."/>
            <person name="Escalona H.E."/>
            <person name="Waterhouse R.M."/>
            <person name="Zwick A."/>
            <person name="Pang H."/>
        </authorList>
    </citation>
    <scope>NUCLEOTIDE SEQUENCE [LARGE SCALE GENOMIC DNA]</scope>
    <source>
        <strain evidence="8">SYSU2018</strain>
    </source>
</reference>
<dbReference type="InterPro" id="IPR006047">
    <property type="entry name" value="GH13_cat_dom"/>
</dbReference>
<feature type="signal peptide" evidence="6">
    <location>
        <begin position="1"/>
        <end position="22"/>
    </location>
</feature>
<evidence type="ECO:0000256" key="2">
    <source>
        <dbReference type="ARBA" id="ARBA00008061"/>
    </source>
</evidence>
<dbReference type="PANTHER" id="PTHR10357:SF179">
    <property type="entry name" value="NEUTRAL AND BASIC AMINO ACID TRANSPORT PROTEIN RBAT"/>
    <property type="match status" value="1"/>
</dbReference>
<evidence type="ECO:0000259" key="7">
    <source>
        <dbReference type="SMART" id="SM00642"/>
    </source>
</evidence>
<accession>A0ABD2MLX0</accession>
<dbReference type="GO" id="GO:0004558">
    <property type="term" value="F:alpha-1,4-glucosidase activity"/>
    <property type="evidence" value="ECO:0007669"/>
    <property type="project" value="UniProtKB-EC"/>
</dbReference>
<dbReference type="FunFam" id="3.90.400.10:FF:000001">
    <property type="entry name" value="Maltase A3, isoform A"/>
    <property type="match status" value="1"/>
</dbReference>
<evidence type="ECO:0000256" key="6">
    <source>
        <dbReference type="SAM" id="SignalP"/>
    </source>
</evidence>
<protein>
    <recommendedName>
        <fullName evidence="3">alpha-glucosidase</fullName>
        <ecNumber evidence="3">3.2.1.20</ecNumber>
    </recommendedName>
</protein>
<dbReference type="PANTHER" id="PTHR10357">
    <property type="entry name" value="ALPHA-AMYLASE FAMILY MEMBER"/>
    <property type="match status" value="1"/>
</dbReference>
<evidence type="ECO:0000256" key="4">
    <source>
        <dbReference type="ARBA" id="ARBA00023180"/>
    </source>
</evidence>
<evidence type="ECO:0000256" key="5">
    <source>
        <dbReference type="ARBA" id="ARBA00023295"/>
    </source>
</evidence>
<keyword evidence="5" id="KW-0378">Hydrolase</keyword>
<dbReference type="Gene3D" id="3.20.20.80">
    <property type="entry name" value="Glycosidases"/>
    <property type="match status" value="1"/>
</dbReference>
<proteinExistence type="inferred from homology"/>
<keyword evidence="6" id="KW-0732">Signal</keyword>
<feature type="chain" id="PRO_5044856803" description="alpha-glucosidase" evidence="6">
    <location>
        <begin position="23"/>
        <end position="580"/>
    </location>
</feature>
<dbReference type="InterPro" id="IPR045857">
    <property type="entry name" value="O16G_dom_2"/>
</dbReference>
<dbReference type="EC" id="3.2.1.20" evidence="3"/>
<organism evidence="8 9">
    <name type="scientific">Cryptolaemus montrouzieri</name>
    <dbReference type="NCBI Taxonomy" id="559131"/>
    <lineage>
        <taxon>Eukaryota</taxon>
        <taxon>Metazoa</taxon>
        <taxon>Ecdysozoa</taxon>
        <taxon>Arthropoda</taxon>
        <taxon>Hexapoda</taxon>
        <taxon>Insecta</taxon>
        <taxon>Pterygota</taxon>
        <taxon>Neoptera</taxon>
        <taxon>Endopterygota</taxon>
        <taxon>Coleoptera</taxon>
        <taxon>Polyphaga</taxon>
        <taxon>Cucujiformia</taxon>
        <taxon>Coccinelloidea</taxon>
        <taxon>Coccinellidae</taxon>
        <taxon>Scymninae</taxon>
        <taxon>Scymnini</taxon>
        <taxon>Cryptolaemus</taxon>
    </lineage>
</organism>
<feature type="domain" description="Glycosyl hydrolase family 13 catalytic" evidence="7">
    <location>
        <begin position="42"/>
        <end position="432"/>
    </location>
</feature>
<dbReference type="InterPro" id="IPR017853">
    <property type="entry name" value="GH"/>
</dbReference>
<evidence type="ECO:0000256" key="3">
    <source>
        <dbReference type="ARBA" id="ARBA00012741"/>
    </source>
</evidence>
<name>A0ABD2MLX0_9CUCU</name>
<dbReference type="Pfam" id="PF00128">
    <property type="entry name" value="Alpha-amylase"/>
    <property type="match status" value="1"/>
</dbReference>
<dbReference type="Proteomes" id="UP001516400">
    <property type="component" value="Unassembled WGS sequence"/>
</dbReference>
<evidence type="ECO:0000313" key="9">
    <source>
        <dbReference type="Proteomes" id="UP001516400"/>
    </source>
</evidence>
<gene>
    <name evidence="8" type="ORF">HHI36_011514</name>
</gene>
<keyword evidence="5" id="KW-0326">Glycosidase</keyword>